<proteinExistence type="predicted"/>
<evidence type="ECO:0000256" key="1">
    <source>
        <dbReference type="SAM" id="Coils"/>
    </source>
</evidence>
<keyword evidence="3" id="KW-1185">Reference proteome</keyword>
<dbReference type="EMBL" id="JARKNE010000002">
    <property type="protein sequence ID" value="KAK5843159.1"/>
    <property type="molecule type" value="Genomic_DNA"/>
</dbReference>
<keyword evidence="1" id="KW-0175">Coiled coil</keyword>
<sequence>MAQVCNLKKEVDYLRSQQCEARGNVMKPELEVQVKTLKEENQGLQVQVIDLESEVDALRK</sequence>
<protein>
    <submittedName>
        <fullName evidence="2">Uncharacterized protein</fullName>
    </submittedName>
</protein>
<comment type="caution">
    <text evidence="2">The sequence shown here is derived from an EMBL/GenBank/DDBJ whole genome shotgun (WGS) entry which is preliminary data.</text>
</comment>
<organism evidence="2 3">
    <name type="scientific">Gossypium arboreum</name>
    <name type="common">Tree cotton</name>
    <name type="synonym">Gossypium nanking</name>
    <dbReference type="NCBI Taxonomy" id="29729"/>
    <lineage>
        <taxon>Eukaryota</taxon>
        <taxon>Viridiplantae</taxon>
        <taxon>Streptophyta</taxon>
        <taxon>Embryophyta</taxon>
        <taxon>Tracheophyta</taxon>
        <taxon>Spermatophyta</taxon>
        <taxon>Magnoliopsida</taxon>
        <taxon>eudicotyledons</taxon>
        <taxon>Gunneridae</taxon>
        <taxon>Pentapetalae</taxon>
        <taxon>rosids</taxon>
        <taxon>malvids</taxon>
        <taxon>Malvales</taxon>
        <taxon>Malvaceae</taxon>
        <taxon>Malvoideae</taxon>
        <taxon>Gossypium</taxon>
    </lineage>
</organism>
<feature type="coiled-coil region" evidence="1">
    <location>
        <begin position="27"/>
        <end position="54"/>
    </location>
</feature>
<gene>
    <name evidence="2" type="ORF">PVK06_005602</name>
</gene>
<evidence type="ECO:0000313" key="2">
    <source>
        <dbReference type="EMBL" id="KAK5843159.1"/>
    </source>
</evidence>
<reference evidence="2 3" key="1">
    <citation type="submission" date="2023-03" db="EMBL/GenBank/DDBJ databases">
        <title>WGS of Gossypium arboreum.</title>
        <authorList>
            <person name="Yu D."/>
        </authorList>
    </citation>
    <scope>NUCLEOTIDE SEQUENCE [LARGE SCALE GENOMIC DNA]</scope>
    <source>
        <tissue evidence="2">Leaf</tissue>
    </source>
</reference>
<name>A0ABR0QV08_GOSAR</name>
<dbReference type="Proteomes" id="UP001358586">
    <property type="component" value="Chromosome 2"/>
</dbReference>
<accession>A0ABR0QV08</accession>
<evidence type="ECO:0000313" key="3">
    <source>
        <dbReference type="Proteomes" id="UP001358586"/>
    </source>
</evidence>